<accession>A0A369IEX1</accession>
<sequence length="43" mass="5220">MAKKVIWQSNAKEDFREIVNYLLETWPSDVAEKFMDQLIKFRT</sequence>
<dbReference type="InterPro" id="IPR035093">
    <property type="entry name" value="RelE/ParE_toxin_dom_sf"/>
</dbReference>
<protein>
    <submittedName>
        <fullName evidence="1">Type II toxin-antitoxin system RelE/ParE family toxin</fullName>
    </submittedName>
</protein>
<comment type="caution">
    <text evidence="1">The sequence shown here is derived from an EMBL/GenBank/DDBJ whole genome shotgun (WGS) entry which is preliminary data.</text>
</comment>
<dbReference type="Gene3D" id="3.30.2310.20">
    <property type="entry name" value="RelE-like"/>
    <property type="match status" value="1"/>
</dbReference>
<dbReference type="AlphaFoldDB" id="A0A369IEX1"/>
<evidence type="ECO:0000313" key="2">
    <source>
        <dbReference type="Proteomes" id="UP000253141"/>
    </source>
</evidence>
<dbReference type="Proteomes" id="UP000253141">
    <property type="component" value="Unassembled WGS sequence"/>
</dbReference>
<evidence type="ECO:0000313" key="1">
    <source>
        <dbReference type="EMBL" id="RDB07400.1"/>
    </source>
</evidence>
<proteinExistence type="predicted"/>
<gene>
    <name evidence="1" type="ORF">DVG78_05200</name>
</gene>
<name>A0A369IEX1_9BACT</name>
<dbReference type="EMBL" id="QPIW01000002">
    <property type="protein sequence ID" value="RDB07400.1"/>
    <property type="molecule type" value="Genomic_DNA"/>
</dbReference>
<keyword evidence="2" id="KW-1185">Reference proteome</keyword>
<reference evidence="1 2" key="1">
    <citation type="submission" date="2018-07" db="EMBL/GenBank/DDBJ databases">
        <title>Genome analysis of Runella aurantiaca.</title>
        <authorList>
            <person name="Yang X."/>
        </authorList>
    </citation>
    <scope>NUCLEOTIDE SEQUENCE [LARGE SCALE GENOMIC DNA]</scope>
    <source>
        <strain evidence="1 2">YX9</strain>
    </source>
</reference>
<organism evidence="1 2">
    <name type="scientific">Runella aurantiaca</name>
    <dbReference type="NCBI Taxonomy" id="2282308"/>
    <lineage>
        <taxon>Bacteria</taxon>
        <taxon>Pseudomonadati</taxon>
        <taxon>Bacteroidota</taxon>
        <taxon>Cytophagia</taxon>
        <taxon>Cytophagales</taxon>
        <taxon>Spirosomataceae</taxon>
        <taxon>Runella</taxon>
    </lineage>
</organism>